<evidence type="ECO:0000256" key="5">
    <source>
        <dbReference type="ARBA" id="ARBA00022737"/>
    </source>
</evidence>
<feature type="domain" description="Enhancer of mRNA-decapping protein 4 WD40 repeat region" evidence="7">
    <location>
        <begin position="151"/>
        <end position="358"/>
    </location>
</feature>
<comment type="subcellular location">
    <subcellularLocation>
        <location evidence="1">Cytoplasm</location>
        <location evidence="1">P-body</location>
    </subcellularLocation>
</comment>
<dbReference type="EMBL" id="KB631976">
    <property type="protein sequence ID" value="ERL87562.1"/>
    <property type="molecule type" value="Genomic_DNA"/>
</dbReference>
<evidence type="ECO:0000256" key="3">
    <source>
        <dbReference type="ARBA" id="ARBA00022490"/>
    </source>
</evidence>
<keyword evidence="5" id="KW-0677">Repeat</keyword>
<evidence type="ECO:0000256" key="2">
    <source>
        <dbReference type="ARBA" id="ARBA00009639"/>
    </source>
</evidence>
<dbReference type="GO" id="GO:0000932">
    <property type="term" value="C:P-body"/>
    <property type="evidence" value="ECO:0007669"/>
    <property type="project" value="UniProtKB-SubCell"/>
</dbReference>
<evidence type="ECO:0000256" key="6">
    <source>
        <dbReference type="SAM" id="MobiDB-lite"/>
    </source>
</evidence>
<gene>
    <name evidence="8" type="ORF">D910_04953</name>
</gene>
<dbReference type="Proteomes" id="UP000030742">
    <property type="component" value="Unassembled WGS sequence"/>
</dbReference>
<dbReference type="InterPro" id="IPR045152">
    <property type="entry name" value="EDC4-like"/>
</dbReference>
<comment type="similarity">
    <text evidence="2">Belongs to the WD repeat EDC4 family.</text>
</comment>
<evidence type="ECO:0000256" key="1">
    <source>
        <dbReference type="ARBA" id="ARBA00004201"/>
    </source>
</evidence>
<evidence type="ECO:0000259" key="7">
    <source>
        <dbReference type="Pfam" id="PF16529"/>
    </source>
</evidence>
<proteinExistence type="inferred from homology"/>
<organism evidence="8 9">
    <name type="scientific">Dendroctonus ponderosae</name>
    <name type="common">Mountain pine beetle</name>
    <dbReference type="NCBI Taxonomy" id="77166"/>
    <lineage>
        <taxon>Eukaryota</taxon>
        <taxon>Metazoa</taxon>
        <taxon>Ecdysozoa</taxon>
        <taxon>Arthropoda</taxon>
        <taxon>Hexapoda</taxon>
        <taxon>Insecta</taxon>
        <taxon>Pterygota</taxon>
        <taxon>Neoptera</taxon>
        <taxon>Endopterygota</taxon>
        <taxon>Coleoptera</taxon>
        <taxon>Polyphaga</taxon>
        <taxon>Cucujiformia</taxon>
        <taxon>Curculionidae</taxon>
        <taxon>Scolytinae</taxon>
        <taxon>Dendroctonus</taxon>
    </lineage>
</organism>
<dbReference type="InterPro" id="IPR036322">
    <property type="entry name" value="WD40_repeat_dom_sf"/>
</dbReference>
<protein>
    <recommendedName>
        <fullName evidence="7">Enhancer of mRNA-decapping protein 4 WD40 repeat region domain-containing protein</fullName>
    </recommendedName>
</protein>
<dbReference type="Gene3D" id="2.130.10.10">
    <property type="entry name" value="YVTN repeat-like/Quinoprotein amine dehydrogenase"/>
    <property type="match status" value="1"/>
</dbReference>
<dbReference type="InterPro" id="IPR015943">
    <property type="entry name" value="WD40/YVTN_repeat-like_dom_sf"/>
</dbReference>
<evidence type="ECO:0000313" key="8">
    <source>
        <dbReference type="EMBL" id="ERL87562.1"/>
    </source>
</evidence>
<dbReference type="Pfam" id="PF16529">
    <property type="entry name" value="Ge1_WD40"/>
    <property type="match status" value="1"/>
</dbReference>
<dbReference type="OrthoDB" id="21128at2759"/>
<dbReference type="SUPFAM" id="SSF50978">
    <property type="entry name" value="WD40 repeat-like"/>
    <property type="match status" value="1"/>
</dbReference>
<keyword evidence="4" id="KW-0853">WD repeat</keyword>
<dbReference type="InterPro" id="IPR032401">
    <property type="entry name" value="EDC4_WD40"/>
</dbReference>
<name>U4U3C2_DENPD</name>
<evidence type="ECO:0000313" key="9">
    <source>
        <dbReference type="Proteomes" id="UP000030742"/>
    </source>
</evidence>
<evidence type="ECO:0000256" key="4">
    <source>
        <dbReference type="ARBA" id="ARBA00022574"/>
    </source>
</evidence>
<dbReference type="GO" id="GO:0031087">
    <property type="term" value="P:deadenylation-independent decapping of nuclear-transcribed mRNA"/>
    <property type="evidence" value="ECO:0007669"/>
    <property type="project" value="InterPro"/>
</dbReference>
<reference evidence="8 9" key="1">
    <citation type="journal article" date="2013" name="Genome Biol.">
        <title>Draft genome of the mountain pine beetle, Dendroctonus ponderosae Hopkins, a major forest pest.</title>
        <authorList>
            <person name="Keeling C.I."/>
            <person name="Yuen M.M."/>
            <person name="Liao N.Y."/>
            <person name="Docking T.R."/>
            <person name="Chan S.K."/>
            <person name="Taylor G.A."/>
            <person name="Palmquist D.L."/>
            <person name="Jackman S.D."/>
            <person name="Nguyen A."/>
            <person name="Li M."/>
            <person name="Henderson H."/>
            <person name="Janes J.K."/>
            <person name="Zhao Y."/>
            <person name="Pandoh P."/>
            <person name="Moore R."/>
            <person name="Sperling F.A."/>
            <person name="Huber D.P."/>
            <person name="Birol I."/>
            <person name="Jones S.J."/>
            <person name="Bohlmann J."/>
        </authorList>
    </citation>
    <scope>NUCLEOTIDE SEQUENCE</scope>
</reference>
<dbReference type="PANTHER" id="PTHR15598:SF5">
    <property type="entry name" value="ENHANCER OF MRNA-DECAPPING PROTEIN 4"/>
    <property type="match status" value="1"/>
</dbReference>
<feature type="region of interest" description="Disordered" evidence="6">
    <location>
        <begin position="477"/>
        <end position="505"/>
    </location>
</feature>
<dbReference type="PANTHER" id="PTHR15598">
    <property type="entry name" value="ENHANCER OF MRNA-DECAPPING PROTEIN 4"/>
    <property type="match status" value="1"/>
</dbReference>
<dbReference type="STRING" id="77166.U4U3C2"/>
<keyword evidence="3" id="KW-0963">Cytoplasm</keyword>
<sequence>MINYIIAATKHIFAGSWRTEQKYTGPESEYATELHGQVVNIQCSEGSHNHGSSKVKLTDRIDYNWEFKYYHGHLVAAHIKGKIAAYAMKGKEGGMVRVVHQENHAKRALIRNLKDDIKELAFAYSSVEVILGCVDCEGNILIYNIEDSEDSLRLAWCPYVPSMEELDFPEESEKMFVILNGSKAEIYNVATLNLKYGSDGPIDPDNSYEGYTEINHTSDLVDASFSSDGCAIALACKDGFVKFFQLFMCDPEMQKCLHEWVPHEGKALTSVIFVDNILQYAPHCWKFAVTGAMENSELKLWSCETWSCLQTINFLPNPKGIIPELFFNVAVDYSGKYLVVSDINNRGVYVIELQKNEEEQLVCAKQLAHFLIPAPFMSFHILEAATKNIPFCYNNSSEDLYDDSDTEFDDEAEITVQSLKMLVIQPKKFQECNVTFQPDTLLYKGDEPVVEKMPDLDDLQTSVTLLIQQQSNNTKLTLMTPDDFTSPGKSSKSSSLRNSITNESVPPEAVEKIIDSVRPDFQRPQKENFASAGSSPSREVQEILSLTNASAAYPTQEYFSNLASLQGQASRFNEGEPPQKDYSATSGSAMLYQDSLNWPKISLVKESNPIKQLQDGGNLNKQELETVYLRMNGMEASLKEQSILMAQLFEHMKSLNQSVVSNSASRSTQNEFADFTKEIESVILKQHLQVAKMLENVIHLQQGKHRELQVS</sequence>
<dbReference type="AlphaFoldDB" id="U4U3C2"/>
<accession>U4U3C2</accession>